<evidence type="ECO:0000259" key="20">
    <source>
        <dbReference type="PROSITE" id="PS51480"/>
    </source>
</evidence>
<dbReference type="VEuPathDB" id="FungiDB:TERG_12687"/>
<keyword evidence="11" id="KW-0832">Ubl conjugation</keyword>
<dbReference type="UniPathway" id="UPA00617">
    <property type="reaction ID" value="UER00669"/>
</dbReference>
<accession>A0A178FA60</accession>
<comment type="catalytic activity">
    <reaction evidence="13">
        <text>dihydroxyacetone + ATP = dihydroxyacetone phosphate + ADP + H(+)</text>
        <dbReference type="Rhea" id="RHEA:15773"/>
        <dbReference type="ChEBI" id="CHEBI:15378"/>
        <dbReference type="ChEBI" id="CHEBI:16016"/>
        <dbReference type="ChEBI" id="CHEBI:30616"/>
        <dbReference type="ChEBI" id="CHEBI:57642"/>
        <dbReference type="ChEBI" id="CHEBI:456216"/>
        <dbReference type="EC" id="2.7.1.29"/>
    </reaction>
</comment>
<dbReference type="InterPro" id="IPR036388">
    <property type="entry name" value="WH-like_DNA-bd_sf"/>
</dbReference>
<evidence type="ECO:0000256" key="16">
    <source>
        <dbReference type="PROSITE-ProRule" id="PRU00330"/>
    </source>
</evidence>
<feature type="compositionally biased region" description="Basic and acidic residues" evidence="18">
    <location>
        <begin position="21"/>
        <end position="47"/>
    </location>
</feature>
<feature type="compositionally biased region" description="Basic and acidic residues" evidence="18">
    <location>
        <begin position="61"/>
        <end position="71"/>
    </location>
</feature>
<dbReference type="InterPro" id="IPR036390">
    <property type="entry name" value="WH_DNA-bd_sf"/>
</dbReference>
<evidence type="ECO:0000256" key="14">
    <source>
        <dbReference type="PIRSR" id="PIRSR612734-1"/>
    </source>
</evidence>
<evidence type="ECO:0000256" key="18">
    <source>
        <dbReference type="SAM" id="MobiDB-lite"/>
    </source>
</evidence>
<dbReference type="Pfam" id="PF00888">
    <property type="entry name" value="Cullin"/>
    <property type="match status" value="1"/>
</dbReference>
<dbReference type="InterPro" id="IPR059120">
    <property type="entry name" value="Cullin-like_AB"/>
</dbReference>
<dbReference type="InterPro" id="IPR045093">
    <property type="entry name" value="Cullin"/>
</dbReference>
<keyword evidence="7" id="KW-0547">Nucleotide-binding</keyword>
<keyword evidence="5" id="KW-1017">Isopeptide bond</keyword>
<dbReference type="FunFam" id="1.10.10.10:FF:000014">
    <property type="entry name" value="Cullin 1"/>
    <property type="match status" value="1"/>
</dbReference>
<dbReference type="Gene3D" id="1.20.1310.10">
    <property type="entry name" value="Cullin Repeats"/>
    <property type="match status" value="4"/>
</dbReference>
<protein>
    <submittedName>
        <fullName evidence="22">Ubiquitin ligase subunit CulD</fullName>
    </submittedName>
</protein>
<dbReference type="VEuPathDB" id="FungiDB:TERG_08455"/>
<dbReference type="GO" id="GO:0004371">
    <property type="term" value="F:glycerone kinase activity"/>
    <property type="evidence" value="ECO:0007669"/>
    <property type="project" value="UniProtKB-EC"/>
</dbReference>
<dbReference type="GO" id="GO:0031625">
    <property type="term" value="F:ubiquitin protein ligase binding"/>
    <property type="evidence" value="ECO:0007669"/>
    <property type="project" value="InterPro"/>
</dbReference>
<comment type="catalytic activity">
    <reaction evidence="12">
        <text>D-glyceraldehyde + ATP = D-glyceraldehyde 3-phosphate + ADP + H(+)</text>
        <dbReference type="Rhea" id="RHEA:13941"/>
        <dbReference type="ChEBI" id="CHEBI:15378"/>
        <dbReference type="ChEBI" id="CHEBI:17378"/>
        <dbReference type="ChEBI" id="CHEBI:30616"/>
        <dbReference type="ChEBI" id="CHEBI:59776"/>
        <dbReference type="ChEBI" id="CHEBI:456216"/>
        <dbReference type="EC" id="2.7.1.28"/>
    </reaction>
</comment>
<feature type="region of interest" description="Disordered" evidence="18">
    <location>
        <begin position="889"/>
        <end position="924"/>
    </location>
</feature>
<evidence type="ECO:0000313" key="22">
    <source>
        <dbReference type="EMBL" id="OAL68463.1"/>
    </source>
</evidence>
<comment type="function">
    <text evidence="1">Catalyzes both the phosphorylation of dihydroxyacetone and of glyceraldehyde.</text>
</comment>
<evidence type="ECO:0000256" key="7">
    <source>
        <dbReference type="ARBA" id="ARBA00022741"/>
    </source>
</evidence>
<dbReference type="SUPFAM" id="SSF75632">
    <property type="entry name" value="Cullin homology domain"/>
    <property type="match status" value="1"/>
</dbReference>
<dbReference type="EMBL" id="LHPM01000006">
    <property type="protein sequence ID" value="OAL68463.1"/>
    <property type="molecule type" value="Genomic_DNA"/>
</dbReference>
<evidence type="ECO:0000256" key="9">
    <source>
        <dbReference type="ARBA" id="ARBA00022798"/>
    </source>
</evidence>
<evidence type="ECO:0000256" key="15">
    <source>
        <dbReference type="PIRSR" id="PIRSR612734-2"/>
    </source>
</evidence>
<keyword evidence="6" id="KW-0808">Transferase</keyword>
<dbReference type="FunFam" id="1.25.40.340:FF:000001">
    <property type="entry name" value="Dihydroxyacetone kinase 1"/>
    <property type="match status" value="1"/>
</dbReference>
<dbReference type="GO" id="GO:0050354">
    <property type="term" value="F:triokinase activity"/>
    <property type="evidence" value="ECO:0007669"/>
    <property type="project" value="UniProtKB-EC"/>
</dbReference>
<dbReference type="InterPro" id="IPR004006">
    <property type="entry name" value="DhaK_dom"/>
</dbReference>
<dbReference type="PROSITE" id="PS50069">
    <property type="entry name" value="CULLIN_2"/>
    <property type="match status" value="1"/>
</dbReference>
<evidence type="ECO:0000256" key="2">
    <source>
        <dbReference type="ARBA" id="ARBA00004778"/>
    </source>
</evidence>
<evidence type="ECO:0000313" key="23">
    <source>
        <dbReference type="Proteomes" id="UP000243015"/>
    </source>
</evidence>
<dbReference type="Gene3D" id="3.40.50.10440">
    <property type="entry name" value="Dihydroxyacetone kinase, domain 1"/>
    <property type="match status" value="1"/>
</dbReference>
<dbReference type="InterPro" id="IPR001373">
    <property type="entry name" value="Cullin_N"/>
</dbReference>
<keyword evidence="8" id="KW-0418">Kinase</keyword>
<feature type="binding site" evidence="15">
    <location>
        <position position="1146"/>
    </location>
    <ligand>
        <name>substrate</name>
    </ligand>
</feature>
<dbReference type="GO" id="GO:0019588">
    <property type="term" value="P:anaerobic glycerol catabolic process"/>
    <property type="evidence" value="ECO:0007669"/>
    <property type="project" value="UniProtKB-UniPathway"/>
</dbReference>
<evidence type="ECO:0000256" key="12">
    <source>
        <dbReference type="ARBA" id="ARBA00047974"/>
    </source>
</evidence>
<feature type="domain" description="Cullin family profile" evidence="19">
    <location>
        <begin position="510"/>
        <end position="757"/>
    </location>
</feature>
<dbReference type="InterPro" id="IPR036317">
    <property type="entry name" value="Cullin_homology_sf"/>
</dbReference>
<feature type="region of interest" description="Disordered" evidence="18">
    <location>
        <begin position="1"/>
        <end position="76"/>
    </location>
</feature>
<gene>
    <name evidence="22" type="ORF">A7C99_0201</name>
</gene>
<dbReference type="Pfam" id="PF26557">
    <property type="entry name" value="Cullin_AB"/>
    <property type="match status" value="1"/>
</dbReference>
<dbReference type="Proteomes" id="UP000243015">
    <property type="component" value="Unassembled WGS sequence"/>
</dbReference>
<evidence type="ECO:0000256" key="6">
    <source>
        <dbReference type="ARBA" id="ARBA00022679"/>
    </source>
</evidence>
<comment type="similarity">
    <text evidence="3 16 17">Belongs to the cullin family.</text>
</comment>
<dbReference type="GO" id="GO:0005524">
    <property type="term" value="F:ATP binding"/>
    <property type="evidence" value="ECO:0007669"/>
    <property type="project" value="UniProtKB-KW"/>
</dbReference>
<dbReference type="Pfam" id="PF10557">
    <property type="entry name" value="Cullin_Nedd8"/>
    <property type="match status" value="1"/>
</dbReference>
<feature type="active site" description="Tele-hemiaminal-histidine intermediate" evidence="14">
    <location>
        <position position="1245"/>
    </location>
</feature>
<evidence type="ECO:0000256" key="11">
    <source>
        <dbReference type="ARBA" id="ARBA00022843"/>
    </source>
</evidence>
<evidence type="ECO:0000259" key="19">
    <source>
        <dbReference type="PROSITE" id="PS50069"/>
    </source>
</evidence>
<evidence type="ECO:0000256" key="1">
    <source>
        <dbReference type="ARBA" id="ARBA00003264"/>
    </source>
</evidence>
<dbReference type="InterPro" id="IPR036117">
    <property type="entry name" value="DhaL_dom_sf"/>
</dbReference>
<name>A0A178FA60_TRIRU</name>
<evidence type="ECO:0000256" key="3">
    <source>
        <dbReference type="ARBA" id="ARBA00006019"/>
    </source>
</evidence>
<evidence type="ECO:0000259" key="21">
    <source>
        <dbReference type="PROSITE" id="PS51481"/>
    </source>
</evidence>
<dbReference type="PROSITE" id="PS51480">
    <property type="entry name" value="DHAL"/>
    <property type="match status" value="1"/>
</dbReference>
<evidence type="ECO:0000256" key="17">
    <source>
        <dbReference type="RuleBase" id="RU003829"/>
    </source>
</evidence>
<organism evidence="22 23">
    <name type="scientific">Trichophyton rubrum</name>
    <name type="common">Athlete's foot fungus</name>
    <name type="synonym">Epidermophyton rubrum</name>
    <dbReference type="NCBI Taxonomy" id="5551"/>
    <lineage>
        <taxon>Eukaryota</taxon>
        <taxon>Fungi</taxon>
        <taxon>Dikarya</taxon>
        <taxon>Ascomycota</taxon>
        <taxon>Pezizomycotina</taxon>
        <taxon>Eurotiomycetes</taxon>
        <taxon>Eurotiomycetidae</taxon>
        <taxon>Onygenales</taxon>
        <taxon>Arthrodermataceae</taxon>
        <taxon>Trichophyton</taxon>
    </lineage>
</organism>
<dbReference type="Gene3D" id="1.10.10.10">
    <property type="entry name" value="Winged helix-like DNA-binding domain superfamily/Winged helix DNA-binding domain"/>
    <property type="match status" value="1"/>
</dbReference>
<feature type="domain" description="DhaK" evidence="21">
    <location>
        <begin position="1042"/>
        <end position="1369"/>
    </location>
</feature>
<dbReference type="Gene3D" id="3.30.230.130">
    <property type="entry name" value="Cullin, Chain C, Domain 2"/>
    <property type="match status" value="1"/>
</dbReference>
<keyword evidence="9" id="KW-0319">Glycerol metabolism</keyword>
<dbReference type="SUPFAM" id="SSF46785">
    <property type="entry name" value="Winged helix' DNA-binding domain"/>
    <property type="match status" value="1"/>
</dbReference>
<dbReference type="Pfam" id="PF02734">
    <property type="entry name" value="Dak2"/>
    <property type="match status" value="1"/>
</dbReference>
<evidence type="ECO:0000256" key="10">
    <source>
        <dbReference type="ARBA" id="ARBA00022840"/>
    </source>
</evidence>
<dbReference type="SUPFAM" id="SSF74788">
    <property type="entry name" value="Cullin repeat-like"/>
    <property type="match status" value="1"/>
</dbReference>
<comment type="caution">
    <text evidence="22">The sequence shown here is derived from an EMBL/GenBank/DDBJ whole genome shotgun (WGS) entry which is preliminary data.</text>
</comment>
<dbReference type="PROSITE" id="PS51481">
    <property type="entry name" value="DHAK"/>
    <property type="match status" value="1"/>
</dbReference>
<dbReference type="InterPro" id="IPR016158">
    <property type="entry name" value="Cullin_homology"/>
</dbReference>
<dbReference type="InterPro" id="IPR004007">
    <property type="entry name" value="DhaL_dom"/>
</dbReference>
<dbReference type="InterPro" id="IPR019559">
    <property type="entry name" value="Cullin_neddylation_domain"/>
</dbReference>
<comment type="pathway">
    <text evidence="2">Polyol metabolism; glycerol fermentation; glycerone phosphate from glycerol (oxidative route): step 2/2.</text>
</comment>
<comment type="similarity">
    <text evidence="4">Belongs to the dihydroxyacetone kinase (DAK) family.</text>
</comment>
<dbReference type="Pfam" id="PF02733">
    <property type="entry name" value="Dak1"/>
    <property type="match status" value="1"/>
</dbReference>
<dbReference type="PANTHER" id="PTHR11932">
    <property type="entry name" value="CULLIN"/>
    <property type="match status" value="1"/>
</dbReference>
<sequence length="1611" mass="178183">MPTHSSGGNRKQMGKRKHKDSSRDESQEEQEQKQRTIPDLFSRDYHSTNHKQAQSNKRLRRNECDPGRETSSEELAPITVDKMYKFTSSDGKGSNGSAFGFARADNRAPLARARPFNSSNPSSFTPHTGAKTLKVKNLRDTPKLDQQLYFEKVWSQLDSALTAIFNHEKLPFSLEELYRGVEHVCRQGRAPNLAKNLKDRCMEHISGTVMESLLAKSTSGDEAGVLRAVEAAWTQWNARLVTVRSIFYYLDQSFLLHSPNNPVIYEMGLLQFRSSVFSDETLKSKVFKGTCLLIELDRQGDSYSDPTLLRSSIKLFHDLKIYTSQFEPSMLETSAAYYRYWAATHVAEDDLASYVEKSYRLIEREMARCDLLSFDRGTKQKLAELLDHNLMANQKQFLLQETDLIGLLRANNATALERLFSMLERKGMGVDVKSAFSKYIVQQGSSIVFDEAREAEMVTRLLAFKQSLDHIWRFSFHNHEQLGHTLRESFETFINQHKKTDSNWGTDNPKPGEMIAKHVDLLLKGGVRALQNRPVEDITGNSSLTDEDAEINKQLDQVLDLFRFVHGKAVFEAFYKNDLARRLLMGRSASDEAEKSMLSRLKSECGSNFTHNLETMFKDMDLARDEMASYNALLRERNERPKIDLNVNVISATAWPSYPDVPVNIPDSISQAINNFEEFYNNKYSGRRLHWKHTLAHCQLKARFPLGDKELVVSSFQAIVLLLFNDVAGSETLSYDVIKKTSGLTDVELKRTLQSLACAKYRVLLKKPKGKEVNEGDVFAYNAKFEDQKMRIKINQIQLKETKQENKTTHERVAADRHFETQAAIVRIMKSRKTITHSDLVAEVIKATKNRGQLELGDIKKNIDKLIEKDYIEREDNNRYNQLPLEAEITGTSRSGKPGLPTATPKRSSSESHERLGSAGIEAAPLSGVARRPAADAASGLRSIARPHYALADMIPQQSKHVPRPESHVPWLVPPEACAVLMLWLPAAVCPSWLVGPRPDGRVIAPVGLRKHPDNSSIGGASYSRRESHTAITMQTKHFFSDPTHLVNSALHSLTLTNPSLAFDRQNKIIYRRPCKDTESKVSIISGGGSGHEPAFAGFVGKGMLTASVAGTIFASPSAEQVRRALLQRVDGSKGVLVIVMNYTGDVMNFGLAAEKGNAAGIKTEFFAISDDVGVGREKGGKVGRRGIGGGVMVLKIVGALAETGNLVSVGSSLEHVHVPGRGMPDPNSDDLVPHGEVEVGMGIHNEPGSHRMKVTVEEMIQTMLKQMLDQNDKERAFLKYSSSESFALLINNLGGVSTLELSALTAEVVLQLERDYKIKPVRTIQGTFLTSLNGMGFSISLLRLVDTGLGAGKSLLELLDAPSEAVGWAAPIRTSTWDNQTSASFESASSPRAVEKPSNLNLDPAILKKVLSSGLDRVIKAEPLVTRYDTIVGDGDCGIGLQRGAEAILKEINDSSTPLTPDILATLHRIIDVVENTMDGTSGAIYAIFLNALAHGLRAQDKSTPATVTSKIWANALQHSLKALAKYTPAQPGDRTLMDALSPFISTLIETEDIRKAAEAASQGAESTKMMKASLGRAVYVGGEDEWVGKIPDPGAYGLSEFLNGVAEGI</sequence>
<dbReference type="SUPFAM" id="SSF82549">
    <property type="entry name" value="DAK1/DegV-like"/>
    <property type="match status" value="1"/>
</dbReference>
<evidence type="ECO:0000256" key="8">
    <source>
        <dbReference type="ARBA" id="ARBA00022777"/>
    </source>
</evidence>
<reference evidence="22 23" key="1">
    <citation type="submission" date="2016-05" db="EMBL/GenBank/DDBJ databases">
        <title>Genome sequencing of Trichophyton rubrum CMCC(F)T1i isolated from hair.</title>
        <authorList>
            <person name="Zhan P."/>
            <person name="Tao Y."/>
            <person name="Liu W."/>
        </authorList>
    </citation>
    <scope>NUCLEOTIDE SEQUENCE [LARGE SCALE GENOMIC DNA]</scope>
    <source>
        <strain evidence="23">CMCC(F)T1i</strain>
    </source>
</reference>
<evidence type="ECO:0000256" key="5">
    <source>
        <dbReference type="ARBA" id="ARBA00022499"/>
    </source>
</evidence>
<dbReference type="SMART" id="SM01120">
    <property type="entry name" value="Dak2"/>
    <property type="match status" value="1"/>
</dbReference>
<dbReference type="SMART" id="SM00182">
    <property type="entry name" value="CULLIN"/>
    <property type="match status" value="1"/>
</dbReference>
<dbReference type="FunFam" id="1.20.1310.10:FF:000035">
    <property type="entry name" value="Ubiquitin ligase subunit CulD, putative"/>
    <property type="match status" value="1"/>
</dbReference>
<keyword evidence="10" id="KW-0067">ATP-binding</keyword>
<dbReference type="GO" id="GO:0006511">
    <property type="term" value="P:ubiquitin-dependent protein catabolic process"/>
    <property type="evidence" value="ECO:0007669"/>
    <property type="project" value="InterPro"/>
</dbReference>
<dbReference type="VEuPathDB" id="FungiDB:TERG_12688"/>
<evidence type="ECO:0000256" key="4">
    <source>
        <dbReference type="ARBA" id="ARBA00008757"/>
    </source>
</evidence>
<dbReference type="Gene3D" id="1.25.40.340">
    <property type="match status" value="1"/>
</dbReference>
<keyword evidence="22" id="KW-0436">Ligase</keyword>
<dbReference type="NCBIfam" id="TIGR02361">
    <property type="entry name" value="dak_ATP"/>
    <property type="match status" value="1"/>
</dbReference>
<feature type="domain" description="DhaL" evidence="20">
    <location>
        <begin position="1406"/>
        <end position="1609"/>
    </location>
</feature>
<dbReference type="SUPFAM" id="SSF101473">
    <property type="entry name" value="DhaL-like"/>
    <property type="match status" value="1"/>
</dbReference>
<feature type="binding site" evidence="15">
    <location>
        <begin position="1089"/>
        <end position="1092"/>
    </location>
    <ligand>
        <name>substrate</name>
    </ligand>
</feature>
<dbReference type="FunFam" id="3.40.50.10440:FF:000002">
    <property type="entry name" value="Dihydroxyacetone kinase"/>
    <property type="match status" value="1"/>
</dbReference>
<dbReference type="FunFam" id="1.20.1310.10:FF:000031">
    <property type="entry name" value="Ubiquitin ligase subunit CulD"/>
    <property type="match status" value="1"/>
</dbReference>
<dbReference type="GO" id="GO:0016874">
    <property type="term" value="F:ligase activity"/>
    <property type="evidence" value="ECO:0007669"/>
    <property type="project" value="UniProtKB-KW"/>
</dbReference>
<dbReference type="InterPro" id="IPR012734">
    <property type="entry name" value="DhaK_ATP"/>
</dbReference>
<dbReference type="InterPro" id="IPR016159">
    <property type="entry name" value="Cullin_repeat-like_dom_sf"/>
</dbReference>
<evidence type="ECO:0000256" key="13">
    <source>
        <dbReference type="ARBA" id="ARBA00048898"/>
    </source>
</evidence>
<dbReference type="SMART" id="SM00884">
    <property type="entry name" value="Cullin_Nedd8"/>
    <property type="match status" value="1"/>
</dbReference>
<proteinExistence type="inferred from homology"/>